<organism evidence="1 2">
    <name type="scientific">Vespula maculifrons</name>
    <name type="common">Eastern yellow jacket</name>
    <name type="synonym">Wasp</name>
    <dbReference type="NCBI Taxonomy" id="7453"/>
    <lineage>
        <taxon>Eukaryota</taxon>
        <taxon>Metazoa</taxon>
        <taxon>Ecdysozoa</taxon>
        <taxon>Arthropoda</taxon>
        <taxon>Hexapoda</taxon>
        <taxon>Insecta</taxon>
        <taxon>Pterygota</taxon>
        <taxon>Neoptera</taxon>
        <taxon>Endopterygota</taxon>
        <taxon>Hymenoptera</taxon>
        <taxon>Apocrita</taxon>
        <taxon>Aculeata</taxon>
        <taxon>Vespoidea</taxon>
        <taxon>Vespidae</taxon>
        <taxon>Vespinae</taxon>
        <taxon>Vespula</taxon>
    </lineage>
</organism>
<protein>
    <submittedName>
        <fullName evidence="1">Uncharacterized protein</fullName>
    </submittedName>
</protein>
<evidence type="ECO:0000313" key="1">
    <source>
        <dbReference type="EMBL" id="KAL2741630.1"/>
    </source>
</evidence>
<comment type="caution">
    <text evidence="1">The sequence shown here is derived from an EMBL/GenBank/DDBJ whole genome shotgun (WGS) entry which is preliminary data.</text>
</comment>
<sequence>MPVTYNKIQLSISLLLIKTVSHNQRSKVQKQEVLLFGKICSLTSLASIFGALEVYRIVNIVARILYLQQLGEGVEKSCYIIKGCQDLSWLYMKDRNKLVYMEIMVARRNPN</sequence>
<gene>
    <name evidence="1" type="ORF">V1477_009259</name>
</gene>
<name>A0ABD2C9A7_VESMC</name>
<evidence type="ECO:0000313" key="2">
    <source>
        <dbReference type="Proteomes" id="UP001607303"/>
    </source>
</evidence>
<reference evidence="1 2" key="1">
    <citation type="journal article" date="2024" name="Ann. Entomol. Soc. Am.">
        <title>Genomic analyses of the southern and eastern yellowjacket wasps (Hymenoptera: Vespidae) reveal evolutionary signatures of social life.</title>
        <authorList>
            <person name="Catto M.A."/>
            <person name="Caine P.B."/>
            <person name="Orr S.E."/>
            <person name="Hunt B.G."/>
            <person name="Goodisman M.A.D."/>
        </authorList>
    </citation>
    <scope>NUCLEOTIDE SEQUENCE [LARGE SCALE GENOMIC DNA]</scope>
    <source>
        <strain evidence="1">232</strain>
        <tissue evidence="1">Head and thorax</tissue>
    </source>
</reference>
<dbReference type="Proteomes" id="UP001607303">
    <property type="component" value="Unassembled WGS sequence"/>
</dbReference>
<dbReference type="EMBL" id="JAYRBN010000058">
    <property type="protein sequence ID" value="KAL2741630.1"/>
    <property type="molecule type" value="Genomic_DNA"/>
</dbReference>
<proteinExistence type="predicted"/>
<accession>A0ABD2C9A7</accession>
<keyword evidence="2" id="KW-1185">Reference proteome</keyword>
<dbReference type="AlphaFoldDB" id="A0ABD2C9A7"/>